<keyword evidence="1" id="KW-0472">Membrane</keyword>
<dbReference type="Proteomes" id="UP000623681">
    <property type="component" value="Unassembled WGS sequence"/>
</dbReference>
<evidence type="ECO:0000313" key="3">
    <source>
        <dbReference type="Proteomes" id="UP000623681"/>
    </source>
</evidence>
<comment type="caution">
    <text evidence="2">The sequence shown here is derived from an EMBL/GenBank/DDBJ whole genome shotgun (WGS) entry which is preliminary data.</text>
</comment>
<protein>
    <submittedName>
        <fullName evidence="2">Uncharacterized protein</fullName>
    </submittedName>
</protein>
<evidence type="ECO:0000256" key="1">
    <source>
        <dbReference type="SAM" id="Phobius"/>
    </source>
</evidence>
<keyword evidence="3" id="KW-1185">Reference proteome</keyword>
<evidence type="ECO:0000313" key="2">
    <source>
        <dbReference type="EMBL" id="MBL4933667.1"/>
    </source>
</evidence>
<feature type="transmembrane region" description="Helical" evidence="1">
    <location>
        <begin position="12"/>
        <end position="37"/>
    </location>
</feature>
<dbReference type="EMBL" id="JAESWA010000027">
    <property type="protein sequence ID" value="MBL4933667.1"/>
    <property type="molecule type" value="Genomic_DNA"/>
</dbReference>
<accession>A0A937FJS1</accession>
<gene>
    <name evidence="2" type="ORF">JK634_17940</name>
</gene>
<proteinExistence type="predicted"/>
<keyword evidence="1" id="KW-0812">Transmembrane</keyword>
<name>A0A937FJS1_9CLOT</name>
<feature type="transmembrane region" description="Helical" evidence="1">
    <location>
        <begin position="99"/>
        <end position="121"/>
    </location>
</feature>
<organism evidence="2 3">
    <name type="scientific">Clostridium paridis</name>
    <dbReference type="NCBI Taxonomy" id="2803863"/>
    <lineage>
        <taxon>Bacteria</taxon>
        <taxon>Bacillati</taxon>
        <taxon>Bacillota</taxon>
        <taxon>Clostridia</taxon>
        <taxon>Eubacteriales</taxon>
        <taxon>Clostridiaceae</taxon>
        <taxon>Clostridium</taxon>
    </lineage>
</organism>
<dbReference type="RefSeq" id="WP_202769108.1">
    <property type="nucleotide sequence ID" value="NZ_JAESWA010000027.1"/>
</dbReference>
<reference evidence="2" key="1">
    <citation type="submission" date="2021-01" db="EMBL/GenBank/DDBJ databases">
        <title>Genome public.</title>
        <authorList>
            <person name="Liu C."/>
            <person name="Sun Q."/>
        </authorList>
    </citation>
    <scope>NUCLEOTIDE SEQUENCE</scope>
    <source>
        <strain evidence="2">YIM B02565</strain>
    </source>
</reference>
<dbReference type="AlphaFoldDB" id="A0A937FJS1"/>
<keyword evidence="1" id="KW-1133">Transmembrane helix</keyword>
<feature type="transmembrane region" description="Helical" evidence="1">
    <location>
        <begin position="58"/>
        <end position="87"/>
    </location>
</feature>
<sequence>MENYEDKTLGGGIIAVVVIQLFFSILSIILLTSTYLHKDQIVQIAGAEGAAKITLGQVILTAILVLIIITGIIFILFKKVIGIFLYFTSVTLNTIYSLILNGFNLSILISLILPILMGVFINQKKALFGIGVKGNNINI</sequence>